<accession>A0ABD2BED6</accession>
<comment type="similarity">
    <text evidence="1">Belongs to the PhyH family.</text>
</comment>
<proteinExistence type="inferred from homology"/>
<dbReference type="EMBL" id="JAUDFV010000110">
    <property type="protein sequence ID" value="KAL2731091.1"/>
    <property type="molecule type" value="Genomic_DNA"/>
</dbReference>
<dbReference type="Pfam" id="PF05721">
    <property type="entry name" value="PhyH"/>
    <property type="match status" value="1"/>
</dbReference>
<dbReference type="SUPFAM" id="SSF51197">
    <property type="entry name" value="Clavaminate synthase-like"/>
    <property type="match status" value="1"/>
</dbReference>
<keyword evidence="6" id="KW-1185">Reference proteome</keyword>
<organism evidence="5 6">
    <name type="scientific">Vespula squamosa</name>
    <name type="common">Southern yellow jacket</name>
    <name type="synonym">Wasp</name>
    <dbReference type="NCBI Taxonomy" id="30214"/>
    <lineage>
        <taxon>Eukaryota</taxon>
        <taxon>Metazoa</taxon>
        <taxon>Ecdysozoa</taxon>
        <taxon>Arthropoda</taxon>
        <taxon>Hexapoda</taxon>
        <taxon>Insecta</taxon>
        <taxon>Pterygota</taxon>
        <taxon>Neoptera</taxon>
        <taxon>Endopterygota</taxon>
        <taxon>Hymenoptera</taxon>
        <taxon>Apocrita</taxon>
        <taxon>Aculeata</taxon>
        <taxon>Vespoidea</taxon>
        <taxon>Vespidae</taxon>
        <taxon>Vespinae</taxon>
        <taxon>Vespula</taxon>
    </lineage>
</organism>
<dbReference type="AlphaFoldDB" id="A0ABD2BED6"/>
<evidence type="ECO:0000313" key="6">
    <source>
        <dbReference type="Proteomes" id="UP001607302"/>
    </source>
</evidence>
<evidence type="ECO:0000256" key="4">
    <source>
        <dbReference type="ARBA" id="ARBA00034924"/>
    </source>
</evidence>
<dbReference type="PANTHER" id="PTHR21308:SF1">
    <property type="entry name" value="PHYTANOYL-COA DIOXYGENASE, PEROXISOMAL"/>
    <property type="match status" value="1"/>
</dbReference>
<reference evidence="5 6" key="1">
    <citation type="journal article" date="2024" name="Ann. Entomol. Soc. Am.">
        <title>Genomic analyses of the southern and eastern yellowjacket wasps (Hymenoptera: Vespidae) reveal evolutionary signatures of social life.</title>
        <authorList>
            <person name="Catto M.A."/>
            <person name="Caine P.B."/>
            <person name="Orr S.E."/>
            <person name="Hunt B.G."/>
            <person name="Goodisman M.A.D."/>
        </authorList>
    </citation>
    <scope>NUCLEOTIDE SEQUENCE [LARGE SCALE GENOMIC DNA]</scope>
    <source>
        <strain evidence="5">233</strain>
        <tissue evidence="5">Head and thorax</tissue>
    </source>
</reference>
<dbReference type="PANTHER" id="PTHR21308">
    <property type="entry name" value="PHYTANOYL-COA ALPHA-HYDROXYLASE"/>
    <property type="match status" value="1"/>
</dbReference>
<comment type="caution">
    <text evidence="5">The sequence shown here is derived from an EMBL/GenBank/DDBJ whole genome shotgun (WGS) entry which is preliminary data.</text>
</comment>
<name>A0ABD2BED6_VESSQ</name>
<evidence type="ECO:0000256" key="3">
    <source>
        <dbReference type="ARBA" id="ARBA00034921"/>
    </source>
</evidence>
<dbReference type="Gene3D" id="2.60.120.620">
    <property type="entry name" value="q2cbj1_9rhob like domain"/>
    <property type="match status" value="1"/>
</dbReference>
<evidence type="ECO:0000313" key="5">
    <source>
        <dbReference type="EMBL" id="KAL2731091.1"/>
    </source>
</evidence>
<evidence type="ECO:0000256" key="2">
    <source>
        <dbReference type="ARBA" id="ARBA00034809"/>
    </source>
</evidence>
<sequence length="312" mass="35858">MTNMQVIFRFTKNNDRLTFNQRLFYEKNGFLIISNLIPQYILDKCSKRYDDIVARKVDAGSITIMQDVVDKESVNKIQNINHDEVFQEYLQHEKLLDVVECFTGPNIMAMHSMLIAKPPDAGYGSSSHPPHQDLYYFPFRPADKVVAAWTAIEPSHRTNGCLYVFPGTHALEKLYEHDYPPGSEPNTVNKFYHGILDLPPMEKSYIPMKPGDTVFFHPLLIHGSGINRSNGSRKAISCHYASSDCHYVEAKNHFEKRIQNEILTTLKKRYPDSNLTYEDIWRFKSTLVRGARSSLNSWFKDDSGKGNLPCRG</sequence>
<dbReference type="InterPro" id="IPR047128">
    <property type="entry name" value="PhyH"/>
</dbReference>
<gene>
    <name evidence="5" type="ORF">V1478_005504</name>
</gene>
<dbReference type="GO" id="GO:0048244">
    <property type="term" value="F:phytanoyl-CoA dioxygenase activity"/>
    <property type="evidence" value="ECO:0007669"/>
    <property type="project" value="UniProtKB-EC"/>
</dbReference>
<protein>
    <recommendedName>
        <fullName evidence="2">phytanoyl-CoA dioxygenase</fullName>
        <ecNumber evidence="2">1.14.11.18</ecNumber>
    </recommendedName>
    <alternativeName>
        <fullName evidence="3">Phytanic acid oxidase</fullName>
    </alternativeName>
    <alternativeName>
        <fullName evidence="4">Phytanoyl-CoA alpha-hydroxylase</fullName>
    </alternativeName>
</protein>
<dbReference type="InterPro" id="IPR008775">
    <property type="entry name" value="Phytyl_CoA_dOase-like"/>
</dbReference>
<evidence type="ECO:0000256" key="1">
    <source>
        <dbReference type="ARBA" id="ARBA00005830"/>
    </source>
</evidence>
<dbReference type="EC" id="1.14.11.18" evidence="2"/>
<dbReference type="Proteomes" id="UP001607302">
    <property type="component" value="Unassembled WGS sequence"/>
</dbReference>